<evidence type="ECO:0000256" key="4">
    <source>
        <dbReference type="ARBA" id="ARBA00012925"/>
    </source>
</evidence>
<accession>A0A066RSA3</accession>
<comment type="similarity">
    <text evidence="3 10">Belongs to the alpha-carbonic anhydrase family.</text>
</comment>
<dbReference type="STRING" id="1654360.EA58_01585"/>
<dbReference type="InterPro" id="IPR018338">
    <property type="entry name" value="Carbonic_anhydrase_a-class_CS"/>
</dbReference>
<keyword evidence="6 10" id="KW-0479">Metal-binding</keyword>
<organism evidence="12 13">
    <name type="scientific">Photobacterium galatheae</name>
    <dbReference type="NCBI Taxonomy" id="1654360"/>
    <lineage>
        <taxon>Bacteria</taxon>
        <taxon>Pseudomonadati</taxon>
        <taxon>Pseudomonadota</taxon>
        <taxon>Gammaproteobacteria</taxon>
        <taxon>Vibrionales</taxon>
        <taxon>Vibrionaceae</taxon>
        <taxon>Photobacterium</taxon>
    </lineage>
</organism>
<dbReference type="EMBL" id="JMIB01000003">
    <property type="protein sequence ID" value="KDM93330.1"/>
    <property type="molecule type" value="Genomic_DNA"/>
</dbReference>
<dbReference type="GO" id="GO:0004089">
    <property type="term" value="F:carbonate dehydratase activity"/>
    <property type="evidence" value="ECO:0007669"/>
    <property type="project" value="UniProtKB-UniRule"/>
</dbReference>
<keyword evidence="13" id="KW-1185">Reference proteome</keyword>
<gene>
    <name evidence="12" type="ORF">EA58_01585</name>
</gene>
<comment type="catalytic activity">
    <reaction evidence="9 10">
        <text>hydrogencarbonate + H(+) = CO2 + H2O</text>
        <dbReference type="Rhea" id="RHEA:10748"/>
        <dbReference type="ChEBI" id="CHEBI:15377"/>
        <dbReference type="ChEBI" id="CHEBI:15378"/>
        <dbReference type="ChEBI" id="CHEBI:16526"/>
        <dbReference type="ChEBI" id="CHEBI:17544"/>
        <dbReference type="EC" id="4.2.1.1"/>
    </reaction>
</comment>
<dbReference type="SUPFAM" id="SSF51069">
    <property type="entry name" value="Carbonic anhydrase"/>
    <property type="match status" value="1"/>
</dbReference>
<evidence type="ECO:0000256" key="7">
    <source>
        <dbReference type="ARBA" id="ARBA00022833"/>
    </source>
</evidence>
<keyword evidence="7 10" id="KW-0862">Zinc</keyword>
<dbReference type="Gene3D" id="3.10.200.10">
    <property type="entry name" value="Alpha carbonic anhydrase"/>
    <property type="match status" value="1"/>
</dbReference>
<evidence type="ECO:0000256" key="8">
    <source>
        <dbReference type="ARBA" id="ARBA00023239"/>
    </source>
</evidence>
<evidence type="ECO:0000256" key="10">
    <source>
        <dbReference type="RuleBase" id="RU367011"/>
    </source>
</evidence>
<name>A0A066RSA3_9GAMM</name>
<comment type="cofactor">
    <cofactor evidence="1 10">
        <name>Zn(2+)</name>
        <dbReference type="ChEBI" id="CHEBI:29105"/>
    </cofactor>
</comment>
<dbReference type="GO" id="GO:0008270">
    <property type="term" value="F:zinc ion binding"/>
    <property type="evidence" value="ECO:0007669"/>
    <property type="project" value="UniProtKB-UniRule"/>
</dbReference>
<dbReference type="Proteomes" id="UP000027192">
    <property type="component" value="Unassembled WGS sequence"/>
</dbReference>
<evidence type="ECO:0000256" key="5">
    <source>
        <dbReference type="ARBA" id="ARBA00014628"/>
    </source>
</evidence>
<evidence type="ECO:0000256" key="6">
    <source>
        <dbReference type="ARBA" id="ARBA00022723"/>
    </source>
</evidence>
<evidence type="ECO:0000313" key="13">
    <source>
        <dbReference type="Proteomes" id="UP000027192"/>
    </source>
</evidence>
<dbReference type="InterPro" id="IPR036398">
    <property type="entry name" value="CA_dom_sf"/>
</dbReference>
<dbReference type="CDD" id="cd03124">
    <property type="entry name" value="alpha_CA_prokaryotic_like"/>
    <property type="match status" value="1"/>
</dbReference>
<reference evidence="12 13" key="1">
    <citation type="submission" date="2014-04" db="EMBL/GenBank/DDBJ databases">
        <title>Draft genome sequence of Photobacterium halotolerans S2753: a solonamide, ngercheumicin and holomycin producer.</title>
        <authorList>
            <person name="Machado H.R."/>
            <person name="Gram L."/>
        </authorList>
    </citation>
    <scope>NUCLEOTIDE SEQUENCE [LARGE SCALE GENOMIC DNA]</scope>
    <source>
        <strain evidence="12 13">S2753</strain>
    </source>
</reference>
<dbReference type="PROSITE" id="PS51144">
    <property type="entry name" value="ALPHA_CA_2"/>
    <property type="match status" value="1"/>
</dbReference>
<comment type="caution">
    <text evidence="12">The sequence shown here is derived from an EMBL/GenBank/DDBJ whole genome shotgun (WGS) entry which is preliminary data.</text>
</comment>
<dbReference type="PROSITE" id="PS00162">
    <property type="entry name" value="ALPHA_CA_1"/>
    <property type="match status" value="1"/>
</dbReference>
<dbReference type="InterPro" id="IPR023561">
    <property type="entry name" value="Carbonic_anhydrase_a-class"/>
</dbReference>
<evidence type="ECO:0000313" key="12">
    <source>
        <dbReference type="EMBL" id="KDM93330.1"/>
    </source>
</evidence>
<evidence type="ECO:0000256" key="1">
    <source>
        <dbReference type="ARBA" id="ARBA00001947"/>
    </source>
</evidence>
<evidence type="ECO:0000256" key="2">
    <source>
        <dbReference type="ARBA" id="ARBA00002904"/>
    </source>
</evidence>
<dbReference type="EC" id="4.2.1.1" evidence="4 10"/>
<evidence type="ECO:0000256" key="9">
    <source>
        <dbReference type="ARBA" id="ARBA00048348"/>
    </source>
</evidence>
<dbReference type="AlphaFoldDB" id="A0A066RSA3"/>
<comment type="function">
    <text evidence="2 10">Reversible hydration of carbon dioxide.</text>
</comment>
<evidence type="ECO:0000259" key="11">
    <source>
        <dbReference type="PROSITE" id="PS51144"/>
    </source>
</evidence>
<dbReference type="Pfam" id="PF00194">
    <property type="entry name" value="Carb_anhydrase"/>
    <property type="match status" value="1"/>
</dbReference>
<dbReference type="SMART" id="SM01057">
    <property type="entry name" value="Carb_anhydrase"/>
    <property type="match status" value="1"/>
</dbReference>
<dbReference type="InterPro" id="IPR041891">
    <property type="entry name" value="Alpha_CA_prokaryot-like"/>
</dbReference>
<proteinExistence type="inferred from homology"/>
<feature type="domain" description="Alpha-carbonic anhydrase" evidence="11">
    <location>
        <begin position="22"/>
        <end position="244"/>
    </location>
</feature>
<dbReference type="PANTHER" id="PTHR18952">
    <property type="entry name" value="CARBONIC ANHYDRASE"/>
    <property type="match status" value="1"/>
</dbReference>
<protein>
    <recommendedName>
        <fullName evidence="5 10">Carbonic anhydrase</fullName>
        <ecNumber evidence="4 10">4.2.1.1</ecNumber>
    </recommendedName>
</protein>
<sequence length="244" mass="26394">MVQWAGLLIGLQSVSVVQAADHSWGYEGVNGPEHWAALSGDFATCAAGKNQSPIDLVAMVEGKLPPLSLYYQPASASVIDNGHTVQVNYAPGSSLTLDGQSFELKQFHFHTPSENHIRGKSFPLEGHFVHADKSGNLAVIAVMFQEGEANEALAKIWSQMPSATGKVVSLNQKVDVRQIIPAQQDYYRFSGSLTTPPCTEGVRWIVLKQPQTVSASQIEAFYQVLGHGNNRPVQPVNGRLVVSS</sequence>
<evidence type="ECO:0000256" key="3">
    <source>
        <dbReference type="ARBA" id="ARBA00010718"/>
    </source>
</evidence>
<dbReference type="PANTHER" id="PTHR18952:SF265">
    <property type="entry name" value="CARBONIC ANHYDRASE"/>
    <property type="match status" value="1"/>
</dbReference>
<keyword evidence="8 10" id="KW-0456">Lyase</keyword>
<dbReference type="InterPro" id="IPR001148">
    <property type="entry name" value="CA_dom"/>
</dbReference>